<protein>
    <submittedName>
        <fullName evidence="2">Uncharacterized protein</fullName>
    </submittedName>
</protein>
<name>A0A7J7K9Q9_BUGNE</name>
<dbReference type="Proteomes" id="UP000593567">
    <property type="component" value="Unassembled WGS sequence"/>
</dbReference>
<keyword evidence="3" id="KW-1185">Reference proteome</keyword>
<organism evidence="2 3">
    <name type="scientific">Bugula neritina</name>
    <name type="common">Brown bryozoan</name>
    <name type="synonym">Sertularia neritina</name>
    <dbReference type="NCBI Taxonomy" id="10212"/>
    <lineage>
        <taxon>Eukaryota</taxon>
        <taxon>Metazoa</taxon>
        <taxon>Spiralia</taxon>
        <taxon>Lophotrochozoa</taxon>
        <taxon>Bryozoa</taxon>
        <taxon>Gymnolaemata</taxon>
        <taxon>Cheilostomatida</taxon>
        <taxon>Flustrina</taxon>
        <taxon>Buguloidea</taxon>
        <taxon>Bugulidae</taxon>
        <taxon>Bugula</taxon>
    </lineage>
</organism>
<dbReference type="EMBL" id="VXIV02001111">
    <property type="protein sequence ID" value="KAF6034286.1"/>
    <property type="molecule type" value="Genomic_DNA"/>
</dbReference>
<keyword evidence="1" id="KW-0472">Membrane</keyword>
<comment type="caution">
    <text evidence="2">The sequence shown here is derived from an EMBL/GenBank/DDBJ whole genome shotgun (WGS) entry which is preliminary data.</text>
</comment>
<sequence length="80" mass="8924">MSTLLGLIVDGLFCITAIHFWSYYSMQICFQMDFPLLKRMGFPISDKDGGQSKIMHSPTRVTLITLEQPFVFSAASSVSA</sequence>
<accession>A0A7J7K9Q9</accession>
<keyword evidence="1" id="KW-1133">Transmembrane helix</keyword>
<keyword evidence="1" id="KW-0812">Transmembrane</keyword>
<reference evidence="2" key="1">
    <citation type="submission" date="2020-06" db="EMBL/GenBank/DDBJ databases">
        <title>Draft genome of Bugula neritina, a colonial animal packing powerful symbionts and potential medicines.</title>
        <authorList>
            <person name="Rayko M."/>
        </authorList>
    </citation>
    <scope>NUCLEOTIDE SEQUENCE [LARGE SCALE GENOMIC DNA]</scope>
    <source>
        <strain evidence="2">Kwan_BN1</strain>
    </source>
</reference>
<gene>
    <name evidence="2" type="ORF">EB796_007410</name>
</gene>
<feature type="transmembrane region" description="Helical" evidence="1">
    <location>
        <begin position="6"/>
        <end position="24"/>
    </location>
</feature>
<proteinExistence type="predicted"/>
<dbReference type="AlphaFoldDB" id="A0A7J7K9Q9"/>
<evidence type="ECO:0000313" key="2">
    <source>
        <dbReference type="EMBL" id="KAF6034286.1"/>
    </source>
</evidence>
<evidence type="ECO:0000313" key="3">
    <source>
        <dbReference type="Proteomes" id="UP000593567"/>
    </source>
</evidence>
<evidence type="ECO:0000256" key="1">
    <source>
        <dbReference type="SAM" id="Phobius"/>
    </source>
</evidence>